<dbReference type="EMBL" id="UIGR01000001">
    <property type="protein sequence ID" value="SUX31132.1"/>
    <property type="molecule type" value="Genomic_DNA"/>
</dbReference>
<gene>
    <name evidence="2" type="ORF">NCTC8684_00155</name>
</gene>
<dbReference type="RefSeq" id="WP_220347490.1">
    <property type="nucleotide sequence ID" value="NZ_UFVO01000002.1"/>
</dbReference>
<dbReference type="AlphaFoldDB" id="A0AAX2M3X0"/>
<evidence type="ECO:0000313" key="3">
    <source>
        <dbReference type="Proteomes" id="UP000254029"/>
    </source>
</evidence>
<protein>
    <submittedName>
        <fullName evidence="2">Nuclease-related domain</fullName>
    </submittedName>
</protein>
<dbReference type="InterPro" id="IPR000719">
    <property type="entry name" value="Prot_kinase_dom"/>
</dbReference>
<dbReference type="PROSITE" id="PS50011">
    <property type="entry name" value="PROTEIN_KINASE_DOM"/>
    <property type="match status" value="1"/>
</dbReference>
<evidence type="ECO:0000259" key="1">
    <source>
        <dbReference type="PROSITE" id="PS50011"/>
    </source>
</evidence>
<organism evidence="2 3">
    <name type="scientific">Chromobacterium violaceum</name>
    <dbReference type="NCBI Taxonomy" id="536"/>
    <lineage>
        <taxon>Bacteria</taxon>
        <taxon>Pseudomonadati</taxon>
        <taxon>Pseudomonadota</taxon>
        <taxon>Betaproteobacteria</taxon>
        <taxon>Neisseriales</taxon>
        <taxon>Chromobacteriaceae</taxon>
        <taxon>Chromobacterium</taxon>
    </lineage>
</organism>
<dbReference type="GO" id="GO:0004672">
    <property type="term" value="F:protein kinase activity"/>
    <property type="evidence" value="ECO:0007669"/>
    <property type="project" value="InterPro"/>
</dbReference>
<proteinExistence type="predicted"/>
<reference evidence="2 3" key="1">
    <citation type="submission" date="2018-06" db="EMBL/GenBank/DDBJ databases">
        <authorList>
            <consortium name="Pathogen Informatics"/>
            <person name="Doyle S."/>
        </authorList>
    </citation>
    <scope>NUCLEOTIDE SEQUENCE [LARGE SCALE GENOMIC DNA]</scope>
    <source>
        <strain evidence="2 3">NCTC8684</strain>
    </source>
</reference>
<sequence>MKIDYISSEGISRSEKDALNAMHKAFNASPFSQSWQGYAGFMMMDTTSRDREIDLVLLTHERLLIIELKNWRGKIEPMQDHWLKDGNDMGRSPVRVLADKWKILSSKIQDRLQEPAKSVWIDYRVVMCGSADYSEISPDEKTYVLSLDEFLRIAKESGYRQILGEPRRGKPSQYIPQFTQFFRGKDFKASEFSFNNFQIVGEATFPHPNKLYQEYKAVKKDDQRHEALLRRWNFSALVGHADTVDERARIALREHQVLGFLHEKNEDLDKVVLQPLSHPTRDDVDADFCELYKLPSRQSRLGEFVHRHGVELSTEDRMTLLKVLLSHFADVHDTGVAHRDVGDHNIWLERPAKISLSGFITAYFPESGTTVGKLRDSLRGGKAVLPEDSEIGHGEASDAFRRDVYLLGVVAHQLLYLAPLVVKTVYICGWHRTMTPIRVLYMPGLIRHWR</sequence>
<accession>A0AAX2M3X0</accession>
<evidence type="ECO:0000313" key="2">
    <source>
        <dbReference type="EMBL" id="SUX31132.1"/>
    </source>
</evidence>
<dbReference type="InterPro" id="IPR011528">
    <property type="entry name" value="NERD"/>
</dbReference>
<dbReference type="GO" id="GO:0005524">
    <property type="term" value="F:ATP binding"/>
    <property type="evidence" value="ECO:0007669"/>
    <property type="project" value="InterPro"/>
</dbReference>
<dbReference type="Proteomes" id="UP000254029">
    <property type="component" value="Unassembled WGS sequence"/>
</dbReference>
<dbReference type="SUPFAM" id="SSF56112">
    <property type="entry name" value="Protein kinase-like (PK-like)"/>
    <property type="match status" value="1"/>
</dbReference>
<dbReference type="Gene3D" id="1.10.510.10">
    <property type="entry name" value="Transferase(Phosphotransferase) domain 1"/>
    <property type="match status" value="1"/>
</dbReference>
<feature type="domain" description="Protein kinase" evidence="1">
    <location>
        <begin position="194"/>
        <end position="450"/>
    </location>
</feature>
<dbReference type="Pfam" id="PF08378">
    <property type="entry name" value="NERD"/>
    <property type="match status" value="1"/>
</dbReference>
<dbReference type="InterPro" id="IPR011009">
    <property type="entry name" value="Kinase-like_dom_sf"/>
</dbReference>
<comment type="caution">
    <text evidence="2">The sequence shown here is derived from an EMBL/GenBank/DDBJ whole genome shotgun (WGS) entry which is preliminary data.</text>
</comment>
<name>A0AAX2M3X0_CHRVL</name>